<dbReference type="OrthoDB" id="283616at2"/>
<dbReference type="Gene3D" id="3.40.50.450">
    <property type="match status" value="1"/>
</dbReference>
<reference evidence="1 2" key="1">
    <citation type="submission" date="2016-10" db="EMBL/GenBank/DDBJ databases">
        <authorList>
            <person name="de Groot N.N."/>
        </authorList>
    </citation>
    <scope>NUCLEOTIDE SEQUENCE [LARGE SCALE GENOMIC DNA]</scope>
    <source>
        <strain evidence="1 2">DSM 12130</strain>
    </source>
</reference>
<evidence type="ECO:0000313" key="1">
    <source>
        <dbReference type="EMBL" id="SDO94524.1"/>
    </source>
</evidence>
<dbReference type="Pfam" id="PF12694">
    <property type="entry name" value="cpYpsA"/>
    <property type="match status" value="1"/>
</dbReference>
<organism evidence="1 2">
    <name type="scientific">Desulforhopalus singaporensis</name>
    <dbReference type="NCBI Taxonomy" id="91360"/>
    <lineage>
        <taxon>Bacteria</taxon>
        <taxon>Pseudomonadati</taxon>
        <taxon>Thermodesulfobacteriota</taxon>
        <taxon>Desulfobulbia</taxon>
        <taxon>Desulfobulbales</taxon>
        <taxon>Desulfocapsaceae</taxon>
        <taxon>Desulforhopalus</taxon>
    </lineage>
</organism>
<name>A0A1H0NP90_9BACT</name>
<dbReference type="InterPro" id="IPR024755">
    <property type="entry name" value="cpYpsA"/>
</dbReference>
<dbReference type="STRING" id="91360.SAMN05660330_01388"/>
<dbReference type="EMBL" id="FNJI01000008">
    <property type="protein sequence ID" value="SDO94524.1"/>
    <property type="molecule type" value="Genomic_DNA"/>
</dbReference>
<proteinExistence type="predicted"/>
<gene>
    <name evidence="1" type="ORF">SAMN05660330_01388</name>
</gene>
<dbReference type="Proteomes" id="UP000199073">
    <property type="component" value="Unassembled WGS sequence"/>
</dbReference>
<keyword evidence="2" id="KW-1185">Reference proteome</keyword>
<protein>
    <submittedName>
        <fullName evidence="1">Putative molybdenum carrier</fullName>
    </submittedName>
</protein>
<sequence>MLEKIISGHQTGADIAAIDAAMAHDFPCGGWIGRGRLTEAGPLDERYVVNEMLTGGYPERTKQNVLYSDATVVFTHGLLTGGSAQTGKFADELEKPWLHIDLAQSGPFESIRMIADFINDHNVKTLNVAGKSASNDSRIYDAVYRIIDGFLKYAL</sequence>
<dbReference type="AlphaFoldDB" id="A0A1H0NP90"/>
<evidence type="ECO:0000313" key="2">
    <source>
        <dbReference type="Proteomes" id="UP000199073"/>
    </source>
</evidence>
<accession>A0A1H0NP90</accession>